<dbReference type="InterPro" id="IPR013654">
    <property type="entry name" value="PAS_2"/>
</dbReference>
<dbReference type="GO" id="GO:0010557">
    <property type="term" value="P:positive regulation of macromolecule biosynthetic process"/>
    <property type="evidence" value="ECO:0007669"/>
    <property type="project" value="UniProtKB-ARBA"/>
</dbReference>
<dbReference type="WBParaSite" id="nRc.2.0.1.t16087-RA">
    <property type="protein sequence ID" value="nRc.2.0.1.t16087-RA"/>
    <property type="gene ID" value="nRc.2.0.1.g16087"/>
</dbReference>
<feature type="region of interest" description="Disordered" evidence="5">
    <location>
        <begin position="363"/>
        <end position="383"/>
    </location>
</feature>
<dbReference type="InterPro" id="IPR011598">
    <property type="entry name" value="bHLH_dom"/>
</dbReference>
<accession>A0A915IQ17</accession>
<feature type="domain" description="BHLH" evidence="7">
    <location>
        <begin position="6"/>
        <end position="61"/>
    </location>
</feature>
<proteinExistence type="predicted"/>
<keyword evidence="8" id="KW-1185">Reference proteome</keyword>
<dbReference type="Pfam" id="PF14598">
    <property type="entry name" value="PAS_11"/>
    <property type="match status" value="1"/>
</dbReference>
<dbReference type="GO" id="GO:0000977">
    <property type="term" value="F:RNA polymerase II transcription regulatory region sequence-specific DNA binding"/>
    <property type="evidence" value="ECO:0007669"/>
    <property type="project" value="TreeGrafter"/>
</dbReference>
<evidence type="ECO:0000259" key="7">
    <source>
        <dbReference type="PROSITE" id="PS50888"/>
    </source>
</evidence>
<dbReference type="GO" id="GO:0046983">
    <property type="term" value="F:protein dimerization activity"/>
    <property type="evidence" value="ECO:0007669"/>
    <property type="project" value="InterPro"/>
</dbReference>
<organism evidence="8 9">
    <name type="scientific">Romanomermis culicivorax</name>
    <name type="common">Nematode worm</name>
    <dbReference type="NCBI Taxonomy" id="13658"/>
    <lineage>
        <taxon>Eukaryota</taxon>
        <taxon>Metazoa</taxon>
        <taxon>Ecdysozoa</taxon>
        <taxon>Nematoda</taxon>
        <taxon>Enoplea</taxon>
        <taxon>Dorylaimia</taxon>
        <taxon>Mermithida</taxon>
        <taxon>Mermithoidea</taxon>
        <taxon>Mermithidae</taxon>
        <taxon>Romanomermis</taxon>
    </lineage>
</organism>
<reference evidence="9" key="1">
    <citation type="submission" date="2022-11" db="UniProtKB">
        <authorList>
            <consortium name="WormBaseParasite"/>
        </authorList>
    </citation>
    <scope>IDENTIFICATION</scope>
</reference>
<dbReference type="PROSITE" id="PS50888">
    <property type="entry name" value="BHLH"/>
    <property type="match status" value="1"/>
</dbReference>
<dbReference type="Gene3D" id="3.30.450.20">
    <property type="entry name" value="PAS domain"/>
    <property type="match status" value="2"/>
</dbReference>
<dbReference type="PROSITE" id="PS50112">
    <property type="entry name" value="PAS"/>
    <property type="match status" value="1"/>
</dbReference>
<dbReference type="InterPro" id="IPR035965">
    <property type="entry name" value="PAS-like_dom_sf"/>
</dbReference>
<feature type="domain" description="PAS" evidence="6">
    <location>
        <begin position="93"/>
        <end position="159"/>
    </location>
</feature>
<dbReference type="PANTHER" id="PTHR23043">
    <property type="entry name" value="HYPOXIA-INDUCIBLE FACTOR 1 ALPHA"/>
    <property type="match status" value="1"/>
</dbReference>
<evidence type="ECO:0000256" key="1">
    <source>
        <dbReference type="ARBA" id="ARBA00004123"/>
    </source>
</evidence>
<dbReference type="InterPro" id="IPR000014">
    <property type="entry name" value="PAS"/>
</dbReference>
<evidence type="ECO:0000313" key="9">
    <source>
        <dbReference type="WBParaSite" id="nRc.2.0.1.t16087-RA"/>
    </source>
</evidence>
<keyword evidence="3" id="KW-0804">Transcription</keyword>
<sequence>MARTAKRREQSRRSAHNRRVIEAELYSQLKQALPIKLTDQDVIKPDRVAFLRLATSYYKLRRFASKILNSVEENVDTKPVFNDSCVIFDGITSNAGVEEAFNACLTGFVVAVDCQDTRILYSSSNISNFLGYTQIDTIGMPFKEFILEGDWFQLRNVLQAPSLPTTFQKVHFRMNTALTTKSDRCKKVAMSFIQLAMSCVKYLKFDGHNYAFLYCEPVITSHLSYRTFGYGKPIITKHEVDMKIRCLDESLAHLLKYAAGSKSLVGISYYSLIHPDDLPFVQASFKQMYQSGYCSTKYYRLIRNFEGYLWVQTDASLQKHTIKGLSTNYVLCYSHVLGPQNDKLITKLRKGDLKNLLKSTLHRKLKSKQSDPAAPPPQPSVHNQRNKVFHYQNHHHNHVYHHRHYNYHPPARKPGPSASFIHKRPIAKLVLPKICCKQEKKHLTSAVATKAQHQQKDALLTDAKYSPVTAATAVIPEQSLQLKTADFLELCSEVAPLALDSKVNTGLTPLIEVVSSSATIDLNRYQDVLENPTSQIDDGFLATMTNADTSTSRMFKTDPDEHNITHSVEVTEKTPTFINAVEMQPAQRYSQHRNDLK</sequence>
<evidence type="ECO:0000256" key="5">
    <source>
        <dbReference type="SAM" id="MobiDB-lite"/>
    </source>
</evidence>
<dbReference type="SUPFAM" id="SSF55785">
    <property type="entry name" value="PYP-like sensor domain (PAS domain)"/>
    <property type="match status" value="2"/>
</dbReference>
<evidence type="ECO:0000259" key="6">
    <source>
        <dbReference type="PROSITE" id="PS50112"/>
    </source>
</evidence>
<dbReference type="AlphaFoldDB" id="A0A915IQ17"/>
<dbReference type="Pfam" id="PF08446">
    <property type="entry name" value="PAS_2"/>
    <property type="match status" value="1"/>
</dbReference>
<name>A0A915IQ17_ROMCU</name>
<dbReference type="GO" id="GO:0071456">
    <property type="term" value="P:cellular response to hypoxia"/>
    <property type="evidence" value="ECO:0007669"/>
    <property type="project" value="TreeGrafter"/>
</dbReference>
<keyword evidence="4" id="KW-0539">Nucleus</keyword>
<dbReference type="PANTHER" id="PTHR23043:SF17">
    <property type="entry name" value="PROTEIN SIMILAR"/>
    <property type="match status" value="1"/>
</dbReference>
<evidence type="ECO:0000256" key="4">
    <source>
        <dbReference type="ARBA" id="ARBA00023242"/>
    </source>
</evidence>
<dbReference type="Proteomes" id="UP000887565">
    <property type="component" value="Unplaced"/>
</dbReference>
<evidence type="ECO:0000256" key="3">
    <source>
        <dbReference type="ARBA" id="ARBA00023163"/>
    </source>
</evidence>
<evidence type="ECO:0000256" key="2">
    <source>
        <dbReference type="ARBA" id="ARBA00023015"/>
    </source>
</evidence>
<dbReference type="CDD" id="cd00130">
    <property type="entry name" value="PAS"/>
    <property type="match status" value="2"/>
</dbReference>
<dbReference type="GO" id="GO:0005634">
    <property type="term" value="C:nucleus"/>
    <property type="evidence" value="ECO:0007669"/>
    <property type="project" value="UniProtKB-SubCell"/>
</dbReference>
<evidence type="ECO:0000313" key="8">
    <source>
        <dbReference type="Proteomes" id="UP000887565"/>
    </source>
</evidence>
<comment type="subcellular location">
    <subcellularLocation>
        <location evidence="1">Nucleus</location>
    </subcellularLocation>
</comment>
<protein>
    <submittedName>
        <fullName evidence="9">Uncharacterized protein</fullName>
    </submittedName>
</protein>
<keyword evidence="2" id="KW-0805">Transcription regulation</keyword>
<dbReference type="GO" id="GO:0000981">
    <property type="term" value="F:DNA-binding transcription factor activity, RNA polymerase II-specific"/>
    <property type="evidence" value="ECO:0007669"/>
    <property type="project" value="TreeGrafter"/>
</dbReference>